<feature type="transmembrane region" description="Helical" evidence="6">
    <location>
        <begin position="394"/>
        <end position="422"/>
    </location>
</feature>
<feature type="transmembrane region" description="Helical" evidence="6">
    <location>
        <begin position="210"/>
        <end position="229"/>
    </location>
</feature>
<keyword evidence="2" id="KW-1003">Cell membrane</keyword>
<feature type="transmembrane region" description="Helical" evidence="6">
    <location>
        <begin position="294"/>
        <end position="317"/>
    </location>
</feature>
<dbReference type="Pfam" id="PF03606">
    <property type="entry name" value="DcuC"/>
    <property type="match status" value="1"/>
</dbReference>
<comment type="caution">
    <text evidence="7">The sequence shown here is derived from an EMBL/GenBank/DDBJ whole genome shotgun (WGS) entry which is preliminary data.</text>
</comment>
<feature type="transmembrane region" description="Helical" evidence="6">
    <location>
        <begin position="428"/>
        <end position="447"/>
    </location>
</feature>
<evidence type="ECO:0000256" key="1">
    <source>
        <dbReference type="ARBA" id="ARBA00004651"/>
    </source>
</evidence>
<dbReference type="PANTHER" id="PTHR43652:SF2">
    <property type="entry name" value="BASIC AMINO ACID ANTIPORTER YFCC-RELATED"/>
    <property type="match status" value="1"/>
</dbReference>
<dbReference type="InterPro" id="IPR051679">
    <property type="entry name" value="DASS-Related_Transporters"/>
</dbReference>
<dbReference type="Proteomes" id="UP000429595">
    <property type="component" value="Unassembled WGS sequence"/>
</dbReference>
<keyword evidence="3 6" id="KW-0812">Transmembrane</keyword>
<dbReference type="RefSeq" id="WP_152151866.1">
    <property type="nucleotide sequence ID" value="NZ_WEIO01000005.1"/>
</dbReference>
<gene>
    <name evidence="7" type="primary">yfcC</name>
    <name evidence="7" type="ORF">F9802_11020</name>
</gene>
<feature type="transmembrane region" description="Helical" evidence="6">
    <location>
        <begin position="270"/>
        <end position="288"/>
    </location>
</feature>
<feature type="transmembrane region" description="Helical" evidence="6">
    <location>
        <begin position="176"/>
        <end position="198"/>
    </location>
</feature>
<proteinExistence type="predicted"/>
<evidence type="ECO:0000313" key="7">
    <source>
        <dbReference type="EMBL" id="KAB7706715.1"/>
    </source>
</evidence>
<feature type="transmembrane region" description="Helical" evidence="6">
    <location>
        <begin position="130"/>
        <end position="147"/>
    </location>
</feature>
<evidence type="ECO:0000256" key="4">
    <source>
        <dbReference type="ARBA" id="ARBA00022989"/>
    </source>
</evidence>
<keyword evidence="4 6" id="KW-1133">Transmembrane helix</keyword>
<feature type="transmembrane region" description="Helical" evidence="6">
    <location>
        <begin position="94"/>
        <end position="118"/>
    </location>
</feature>
<evidence type="ECO:0000256" key="5">
    <source>
        <dbReference type="ARBA" id="ARBA00023136"/>
    </source>
</evidence>
<dbReference type="PANTHER" id="PTHR43652">
    <property type="entry name" value="BASIC AMINO ACID ANTIPORTER YFCC-RELATED"/>
    <property type="match status" value="1"/>
</dbReference>
<evidence type="ECO:0000256" key="3">
    <source>
        <dbReference type="ARBA" id="ARBA00022692"/>
    </source>
</evidence>
<evidence type="ECO:0000313" key="8">
    <source>
        <dbReference type="Proteomes" id="UP000429595"/>
    </source>
</evidence>
<dbReference type="EMBL" id="WEIO01000005">
    <property type="protein sequence ID" value="KAB7706715.1"/>
    <property type="molecule type" value="Genomic_DNA"/>
</dbReference>
<protein>
    <submittedName>
        <fullName evidence="7">Putative basic amino acid antiporter YfcC</fullName>
    </submittedName>
</protein>
<keyword evidence="8" id="KW-1185">Reference proteome</keyword>
<dbReference type="GO" id="GO:0005886">
    <property type="term" value="C:plasma membrane"/>
    <property type="evidence" value="ECO:0007669"/>
    <property type="project" value="UniProtKB-SubCell"/>
</dbReference>
<accession>A0A6I1FFI8</accession>
<name>A0A6I1FFI8_9BACI</name>
<organism evidence="7 8">
    <name type="scientific">Bacillus aerolatus</name>
    <dbReference type="NCBI Taxonomy" id="2653354"/>
    <lineage>
        <taxon>Bacteria</taxon>
        <taxon>Bacillati</taxon>
        <taxon>Bacillota</taxon>
        <taxon>Bacilli</taxon>
        <taxon>Bacillales</taxon>
        <taxon>Bacillaceae</taxon>
        <taxon>Bacillus</taxon>
    </lineage>
</organism>
<keyword evidence="5 6" id="KW-0472">Membrane</keyword>
<feature type="transmembrane region" description="Helical" evidence="6">
    <location>
        <begin position="367"/>
        <end position="387"/>
    </location>
</feature>
<sequence length="480" mass="51871">MKPEPQLHIEAEEARKPKKKFEMPHIYVILFIMMVIMAALTYLIPAGQFDRVDAPIEGRTVIEPDTFTKIEANPVGLKSFMTAIPKGLVQSADIIFFVFAAGGAFTVLMKTGIIEIGVDKLARRFAKNSILLVPILMIVFGLLSTFAGLPELSLVYVPIILPLMLAVGYDSLTAVAIALIATCAGFTSSITNPMVGISQSIAELPLFSGAGYRTIIFVVTLAIGTFFVMRYANKVKKNPELSLMYKEDTEKRKSAKKNLGEPLKATRRQTIASIAAAAFLGLLVYGVLKHGWYMIEIAGIFISLAVVVGLIAGLKITEVCEEFNEGCKAVFLGAFIIGVSRAIVIIMEEGQIMDTVVYGLAQVLGSMPDSITILGMYVGNTLLNFLIPSGSGQALVTLPIMAPLADILGITRQTAVVAFHLGDGLSNIFYPTVGYFMATLAIAGVSWTKWVRFFFPLGIAWVLVSAILLLIAQAIDLGPF</sequence>
<feature type="transmembrane region" description="Helical" evidence="6">
    <location>
        <begin position="454"/>
        <end position="475"/>
    </location>
</feature>
<feature type="transmembrane region" description="Helical" evidence="6">
    <location>
        <begin position="153"/>
        <end position="169"/>
    </location>
</feature>
<feature type="transmembrane region" description="Helical" evidence="6">
    <location>
        <begin position="25"/>
        <end position="44"/>
    </location>
</feature>
<evidence type="ECO:0000256" key="2">
    <source>
        <dbReference type="ARBA" id="ARBA00022475"/>
    </source>
</evidence>
<comment type="subcellular location">
    <subcellularLocation>
        <location evidence="1">Cell membrane</location>
        <topology evidence="1">Multi-pass membrane protein</topology>
    </subcellularLocation>
</comment>
<dbReference type="InterPro" id="IPR018385">
    <property type="entry name" value="C4_dicarb_anaerob_car-like"/>
</dbReference>
<feature type="transmembrane region" description="Helical" evidence="6">
    <location>
        <begin position="329"/>
        <end position="347"/>
    </location>
</feature>
<dbReference type="AlphaFoldDB" id="A0A6I1FFI8"/>
<reference evidence="7 8" key="1">
    <citation type="submission" date="2019-10" db="EMBL/GenBank/DDBJ databases">
        <title>Bacillus aerolatum sp. nov., isolated from bioaerosol of sport playgrounds.</title>
        <authorList>
            <person name="Chen P."/>
            <person name="Zhang G."/>
        </authorList>
    </citation>
    <scope>NUCLEOTIDE SEQUENCE [LARGE SCALE GENOMIC DNA]</scope>
    <source>
        <strain evidence="7 8">CX253</strain>
    </source>
</reference>
<evidence type="ECO:0000256" key="6">
    <source>
        <dbReference type="SAM" id="Phobius"/>
    </source>
</evidence>